<sequence>MSRNEEPARTSPRKPGRPSVGLLSRSQILDEAFALADSSGSKGFTITAIANNLGVQAPAIYNYFRNKGELISAMRGQLATRVDSSAFDTMPWHEAVTSWAHSYVATLGTHPGTIAELATEPVDGELGSIKNYENIVACFRRDGYPEDYIVPAIIAYESFFIGSALDSLAPESNLNPGRNASHAPLLESAELTARTTANQAGKTLNLATFEFGLEALTIGIRTLGELNASS</sequence>
<evidence type="ECO:0000256" key="1">
    <source>
        <dbReference type="ARBA" id="ARBA00022491"/>
    </source>
</evidence>
<feature type="DNA-binding region" description="H-T-H motif" evidence="5">
    <location>
        <begin position="45"/>
        <end position="64"/>
    </location>
</feature>
<reference evidence="8 9" key="1">
    <citation type="submission" date="2020-02" db="EMBL/GenBank/DDBJ databases">
        <title>Sequencing the genomes of 1000 actinobacteria strains.</title>
        <authorList>
            <person name="Klenk H.-P."/>
        </authorList>
    </citation>
    <scope>NUCLEOTIDE SEQUENCE [LARGE SCALE GENOMIC DNA]</scope>
    <source>
        <strain evidence="8 9">DSM 27960</strain>
    </source>
</reference>
<organism evidence="8 9">
    <name type="scientific">Lysinibacter cavernae</name>
    <dbReference type="NCBI Taxonomy" id="1640652"/>
    <lineage>
        <taxon>Bacteria</taxon>
        <taxon>Bacillati</taxon>
        <taxon>Actinomycetota</taxon>
        <taxon>Actinomycetes</taxon>
        <taxon>Micrococcales</taxon>
        <taxon>Microbacteriaceae</taxon>
        <taxon>Lysinibacter</taxon>
    </lineage>
</organism>
<keyword evidence="3 5" id="KW-0238">DNA-binding</keyword>
<dbReference type="PANTHER" id="PTHR30055">
    <property type="entry name" value="HTH-TYPE TRANSCRIPTIONAL REGULATOR RUTR"/>
    <property type="match status" value="1"/>
</dbReference>
<evidence type="ECO:0000259" key="7">
    <source>
        <dbReference type="PROSITE" id="PS50977"/>
    </source>
</evidence>
<dbReference type="EMBL" id="JAAMOX010000001">
    <property type="protein sequence ID" value="NIH54016.1"/>
    <property type="molecule type" value="Genomic_DNA"/>
</dbReference>
<dbReference type="InterPro" id="IPR003012">
    <property type="entry name" value="Tet_transcr_reg_TetR"/>
</dbReference>
<dbReference type="GO" id="GO:0045892">
    <property type="term" value="P:negative regulation of DNA-templated transcription"/>
    <property type="evidence" value="ECO:0007669"/>
    <property type="project" value="InterPro"/>
</dbReference>
<keyword evidence="9" id="KW-1185">Reference proteome</keyword>
<keyword evidence="1" id="KW-0678">Repressor</keyword>
<dbReference type="InterPro" id="IPR004111">
    <property type="entry name" value="Repressor_TetR_C"/>
</dbReference>
<dbReference type="AlphaFoldDB" id="A0A7X5R1S3"/>
<dbReference type="PROSITE" id="PS50977">
    <property type="entry name" value="HTH_TETR_2"/>
    <property type="match status" value="1"/>
</dbReference>
<proteinExistence type="predicted"/>
<dbReference type="InterPro" id="IPR009057">
    <property type="entry name" value="Homeodomain-like_sf"/>
</dbReference>
<dbReference type="RefSeq" id="WP_167150091.1">
    <property type="nucleotide sequence ID" value="NZ_JAAMOX010000001.1"/>
</dbReference>
<dbReference type="Pfam" id="PF02909">
    <property type="entry name" value="TetR_C_1"/>
    <property type="match status" value="1"/>
</dbReference>
<evidence type="ECO:0000256" key="4">
    <source>
        <dbReference type="ARBA" id="ARBA00023163"/>
    </source>
</evidence>
<keyword evidence="4" id="KW-0804">Transcription</keyword>
<dbReference type="Proteomes" id="UP000541033">
    <property type="component" value="Unassembled WGS sequence"/>
</dbReference>
<dbReference type="Pfam" id="PF00440">
    <property type="entry name" value="TetR_N"/>
    <property type="match status" value="1"/>
</dbReference>
<dbReference type="PROSITE" id="PS01081">
    <property type="entry name" value="HTH_TETR_1"/>
    <property type="match status" value="1"/>
</dbReference>
<keyword evidence="2" id="KW-0805">Transcription regulation</keyword>
<name>A0A7X5R1S3_9MICO</name>
<dbReference type="GO" id="GO:0003700">
    <property type="term" value="F:DNA-binding transcription factor activity"/>
    <property type="evidence" value="ECO:0007669"/>
    <property type="project" value="TreeGrafter"/>
</dbReference>
<dbReference type="InterPro" id="IPR001647">
    <property type="entry name" value="HTH_TetR"/>
</dbReference>
<dbReference type="SUPFAM" id="SSF48498">
    <property type="entry name" value="Tetracyclin repressor-like, C-terminal domain"/>
    <property type="match status" value="1"/>
</dbReference>
<dbReference type="GO" id="GO:0046677">
    <property type="term" value="P:response to antibiotic"/>
    <property type="evidence" value="ECO:0007669"/>
    <property type="project" value="InterPro"/>
</dbReference>
<evidence type="ECO:0000256" key="2">
    <source>
        <dbReference type="ARBA" id="ARBA00023015"/>
    </source>
</evidence>
<accession>A0A7X5R1S3</accession>
<evidence type="ECO:0000313" key="8">
    <source>
        <dbReference type="EMBL" id="NIH54016.1"/>
    </source>
</evidence>
<evidence type="ECO:0000256" key="3">
    <source>
        <dbReference type="ARBA" id="ARBA00023125"/>
    </source>
</evidence>
<feature type="region of interest" description="Disordered" evidence="6">
    <location>
        <begin position="1"/>
        <end position="21"/>
    </location>
</feature>
<dbReference type="Gene3D" id="1.10.357.10">
    <property type="entry name" value="Tetracycline Repressor, domain 2"/>
    <property type="match status" value="1"/>
</dbReference>
<dbReference type="GO" id="GO:0000976">
    <property type="term" value="F:transcription cis-regulatory region binding"/>
    <property type="evidence" value="ECO:0007669"/>
    <property type="project" value="TreeGrafter"/>
</dbReference>
<protein>
    <submittedName>
        <fullName evidence="8">AcrR family transcriptional regulator</fullName>
    </submittedName>
</protein>
<evidence type="ECO:0000256" key="5">
    <source>
        <dbReference type="PROSITE-ProRule" id="PRU00335"/>
    </source>
</evidence>
<dbReference type="PRINTS" id="PR00400">
    <property type="entry name" value="TETREPRESSOR"/>
</dbReference>
<evidence type="ECO:0000256" key="6">
    <source>
        <dbReference type="SAM" id="MobiDB-lite"/>
    </source>
</evidence>
<evidence type="ECO:0000313" key="9">
    <source>
        <dbReference type="Proteomes" id="UP000541033"/>
    </source>
</evidence>
<dbReference type="InterPro" id="IPR023772">
    <property type="entry name" value="DNA-bd_HTH_TetR-type_CS"/>
</dbReference>
<gene>
    <name evidence="8" type="ORF">FHX76_001884</name>
</gene>
<dbReference type="PANTHER" id="PTHR30055:SF151">
    <property type="entry name" value="TRANSCRIPTIONAL REGULATORY PROTEIN"/>
    <property type="match status" value="1"/>
</dbReference>
<dbReference type="InterPro" id="IPR050109">
    <property type="entry name" value="HTH-type_TetR-like_transc_reg"/>
</dbReference>
<dbReference type="PRINTS" id="PR00455">
    <property type="entry name" value="HTHTETR"/>
</dbReference>
<dbReference type="SUPFAM" id="SSF46689">
    <property type="entry name" value="Homeodomain-like"/>
    <property type="match status" value="1"/>
</dbReference>
<comment type="caution">
    <text evidence="8">The sequence shown here is derived from an EMBL/GenBank/DDBJ whole genome shotgun (WGS) entry which is preliminary data.</text>
</comment>
<feature type="domain" description="HTH tetR-type" evidence="7">
    <location>
        <begin position="22"/>
        <end position="82"/>
    </location>
</feature>
<dbReference type="InterPro" id="IPR036271">
    <property type="entry name" value="Tet_transcr_reg_TetR-rel_C_sf"/>
</dbReference>